<keyword evidence="5" id="KW-0297">G-protein coupled receptor</keyword>
<dbReference type="GO" id="GO:0005886">
    <property type="term" value="C:plasma membrane"/>
    <property type="evidence" value="ECO:0007669"/>
    <property type="project" value="UniProtKB-SubCell"/>
</dbReference>
<evidence type="ECO:0000259" key="11">
    <source>
        <dbReference type="PROSITE" id="PS50262"/>
    </source>
</evidence>
<dbReference type="Pfam" id="PF00001">
    <property type="entry name" value="7tm_1"/>
    <property type="match status" value="1"/>
</dbReference>
<dbReference type="PRINTS" id="PR00237">
    <property type="entry name" value="GPCRRHODOPSN"/>
</dbReference>
<keyword evidence="12" id="KW-1185">Reference proteome</keyword>
<evidence type="ECO:0000256" key="5">
    <source>
        <dbReference type="ARBA" id="ARBA00023040"/>
    </source>
</evidence>
<dbReference type="Gene3D" id="1.20.1070.10">
    <property type="entry name" value="Rhodopsin 7-helix transmembrane proteins"/>
    <property type="match status" value="1"/>
</dbReference>
<feature type="transmembrane region" description="Helical" evidence="10">
    <location>
        <begin position="253"/>
        <end position="272"/>
    </location>
</feature>
<evidence type="ECO:0000256" key="7">
    <source>
        <dbReference type="ARBA" id="ARBA00023170"/>
    </source>
</evidence>
<name>A0AAJ7TN04_PETMA</name>
<evidence type="ECO:0000313" key="12">
    <source>
        <dbReference type="Proteomes" id="UP001318040"/>
    </source>
</evidence>
<evidence type="ECO:0000256" key="2">
    <source>
        <dbReference type="ARBA" id="ARBA00022475"/>
    </source>
</evidence>
<feature type="transmembrane region" description="Helical" evidence="10">
    <location>
        <begin position="51"/>
        <end position="73"/>
    </location>
</feature>
<dbReference type="Proteomes" id="UP001318040">
    <property type="component" value="Chromosome 33"/>
</dbReference>
<keyword evidence="2" id="KW-1003">Cell membrane</keyword>
<feature type="transmembrane region" description="Helical" evidence="10">
    <location>
        <begin position="192"/>
        <end position="218"/>
    </location>
</feature>
<evidence type="ECO:0000256" key="1">
    <source>
        <dbReference type="ARBA" id="ARBA00004651"/>
    </source>
</evidence>
<sequence>MSALQWNSVGLYAYGTLLLLTSVSAVASNAAYLVLVAAFKPLRAQSSVFSVNLATCDLLMGLLWAPVAAVGSLQAASDRQQPPINASAAAAAATSEWNGTLCQAQAFTFQLLQVACVLSLTLISAARFVEIRFSLQSAGRGLSGARGARVVAGVWAYALLTACLPFAGVGSYGLVAGGARGSCGPVFGVVRPALQCALVLGAGAVLPMLALCAMYGYIVRAARRQAKKGTFICNDEHCYYVPANRYIKCTIPLITAVVTMLVCWSPYVAVGFYSALGGLPVPPIAQAMATWLLVFTSVLNPWTNSLRQKKFQNALHSGWERARRFLTGGPGPGPGPGGTGDRDRASSGKDPQLRVPGDGEEAVSTATSSLPA</sequence>
<keyword evidence="7" id="KW-0675">Receptor</keyword>
<feature type="domain" description="G-protein coupled receptors family 1 profile" evidence="11">
    <location>
        <begin position="28"/>
        <end position="304"/>
    </location>
</feature>
<evidence type="ECO:0000256" key="4">
    <source>
        <dbReference type="ARBA" id="ARBA00022989"/>
    </source>
</evidence>
<dbReference type="GO" id="GO:0004930">
    <property type="term" value="F:G protein-coupled receptor activity"/>
    <property type="evidence" value="ECO:0007669"/>
    <property type="project" value="UniProtKB-KW"/>
</dbReference>
<keyword evidence="4 10" id="KW-1133">Transmembrane helix</keyword>
<organism evidence="12 13">
    <name type="scientific">Petromyzon marinus</name>
    <name type="common">Sea lamprey</name>
    <dbReference type="NCBI Taxonomy" id="7757"/>
    <lineage>
        <taxon>Eukaryota</taxon>
        <taxon>Metazoa</taxon>
        <taxon>Chordata</taxon>
        <taxon>Craniata</taxon>
        <taxon>Vertebrata</taxon>
        <taxon>Cyclostomata</taxon>
        <taxon>Hyperoartia</taxon>
        <taxon>Petromyzontiformes</taxon>
        <taxon>Petromyzontidae</taxon>
        <taxon>Petromyzon</taxon>
    </lineage>
</organism>
<keyword evidence="6 10" id="KW-0472">Membrane</keyword>
<protein>
    <submittedName>
        <fullName evidence="13">Opsin-1-like</fullName>
    </submittedName>
</protein>
<dbReference type="InterPro" id="IPR000276">
    <property type="entry name" value="GPCR_Rhodpsn"/>
</dbReference>
<evidence type="ECO:0000256" key="10">
    <source>
        <dbReference type="SAM" id="Phobius"/>
    </source>
</evidence>
<dbReference type="KEGG" id="pmrn:116948371"/>
<feature type="transmembrane region" description="Helical" evidence="10">
    <location>
        <begin position="12"/>
        <end position="39"/>
    </location>
</feature>
<reference evidence="13" key="1">
    <citation type="submission" date="2025-08" db="UniProtKB">
        <authorList>
            <consortium name="RefSeq"/>
        </authorList>
    </citation>
    <scope>IDENTIFICATION</scope>
    <source>
        <tissue evidence="13">Sperm</tissue>
    </source>
</reference>
<dbReference type="PROSITE" id="PS50262">
    <property type="entry name" value="G_PROTEIN_RECEP_F1_2"/>
    <property type="match status" value="1"/>
</dbReference>
<proteinExistence type="predicted"/>
<evidence type="ECO:0000256" key="8">
    <source>
        <dbReference type="ARBA" id="ARBA00023224"/>
    </source>
</evidence>
<evidence type="ECO:0000256" key="6">
    <source>
        <dbReference type="ARBA" id="ARBA00023136"/>
    </source>
</evidence>
<dbReference type="CDD" id="cd00637">
    <property type="entry name" value="7tm_classA_rhodopsin-like"/>
    <property type="match status" value="1"/>
</dbReference>
<keyword evidence="3 10" id="KW-0812">Transmembrane</keyword>
<comment type="subcellular location">
    <subcellularLocation>
        <location evidence="1">Cell membrane</location>
        <topology evidence="1">Multi-pass membrane protein</topology>
    </subcellularLocation>
</comment>
<feature type="transmembrane region" description="Helical" evidence="10">
    <location>
        <begin position="284"/>
        <end position="302"/>
    </location>
</feature>
<dbReference type="RefSeq" id="XP_032820869.1">
    <property type="nucleotide sequence ID" value="XM_032964978.1"/>
</dbReference>
<evidence type="ECO:0000256" key="9">
    <source>
        <dbReference type="SAM" id="MobiDB-lite"/>
    </source>
</evidence>
<dbReference type="InterPro" id="IPR017452">
    <property type="entry name" value="GPCR_Rhodpsn_7TM"/>
</dbReference>
<accession>A0AAJ7TN04</accession>
<evidence type="ECO:0000313" key="13">
    <source>
        <dbReference type="RefSeq" id="XP_032820869.1"/>
    </source>
</evidence>
<evidence type="ECO:0000256" key="3">
    <source>
        <dbReference type="ARBA" id="ARBA00022692"/>
    </source>
</evidence>
<keyword evidence="8" id="KW-0807">Transducer</keyword>
<dbReference type="SUPFAM" id="SSF81321">
    <property type="entry name" value="Family A G protein-coupled receptor-like"/>
    <property type="match status" value="1"/>
</dbReference>
<gene>
    <name evidence="13" type="primary">LOC116948371</name>
</gene>
<feature type="transmembrane region" description="Helical" evidence="10">
    <location>
        <begin position="107"/>
        <end position="129"/>
    </location>
</feature>
<feature type="region of interest" description="Disordered" evidence="9">
    <location>
        <begin position="325"/>
        <end position="372"/>
    </location>
</feature>
<feature type="transmembrane region" description="Helical" evidence="10">
    <location>
        <begin position="150"/>
        <end position="172"/>
    </location>
</feature>
<dbReference type="PANTHER" id="PTHR22752">
    <property type="entry name" value="G PROTEIN-COUPLED RECEPTOR"/>
    <property type="match status" value="1"/>
</dbReference>
<dbReference type="AlphaFoldDB" id="A0AAJ7TN04"/>